<sequence length="499" mass="54438">MLQIRLRKPSSEAGGLKPLPADTVTVACPDHLVLADLPVAKCLGSPAATALVKIVGRRSRRQLGERVHFCVHCDLPIAIYGRLSPCDHVFCLDCARSDSFCFICDERIQKIQTIKLMEGIFICAAPHCLKSFLKKSDFESHILETHGDLLHPNAEKEGNDSEAASMRKSTASDSTVQAPPRPMFSMHSNSQVHDRDAHRPQLRDQSISRPFMQPKVMPFFPGQIQNHSSEQLLDNNAPPGFDRLGSQNRFTQQAFDSPGGIRQDSSQIPEKQQGIRAESPFPEYPMQALQSPGFAGPVNLNPGLVPPQFVYPHFMPDGAQPFYGAPYDMARPESTPEVGSEQGPLLGFPPGPAGSINFAESYPRPWSLGPGVGNFERSPTGQGSVEGFMNNTASDPQGRRPAILQGDYGRNPAALLSNLPLHPSTNKGMESGQSGTSMDARDGKGILAQPPLPLPPPPPFPPHLAQIKRGKFYSNETNNDGQGFGWPNEKRDSFVSNQE</sequence>
<evidence type="ECO:0000256" key="11">
    <source>
        <dbReference type="PROSITE-ProRule" id="PRU00042"/>
    </source>
</evidence>
<feature type="compositionally biased region" description="Polar residues" evidence="12">
    <location>
        <begin position="423"/>
        <end position="437"/>
    </location>
</feature>
<evidence type="ECO:0000256" key="5">
    <source>
        <dbReference type="ARBA" id="ARBA00022723"/>
    </source>
</evidence>
<dbReference type="OrthoDB" id="547746at2759"/>
<keyword evidence="9" id="KW-0539">Nucleus</keyword>
<evidence type="ECO:0000256" key="10">
    <source>
        <dbReference type="ARBA" id="ARBA00038499"/>
    </source>
</evidence>
<dbReference type="InterPro" id="IPR040383">
    <property type="entry name" value="HAKAI/CBLL2"/>
</dbReference>
<keyword evidence="6 11" id="KW-0863">Zinc-finger</keyword>
<feature type="compositionally biased region" description="Polar residues" evidence="12">
    <location>
        <begin position="167"/>
        <end position="177"/>
    </location>
</feature>
<keyword evidence="14" id="KW-1185">Reference proteome</keyword>
<feature type="compositionally biased region" description="Basic and acidic residues" evidence="12">
    <location>
        <begin position="149"/>
        <end position="159"/>
    </location>
</feature>
<feature type="region of interest" description="Disordered" evidence="12">
    <location>
        <begin position="252"/>
        <end position="274"/>
    </location>
</feature>
<feature type="region of interest" description="Disordered" evidence="12">
    <location>
        <begin position="149"/>
        <end position="209"/>
    </location>
</feature>
<feature type="compositionally biased region" description="Basic and acidic residues" evidence="12">
    <location>
        <begin position="192"/>
        <end position="202"/>
    </location>
</feature>
<name>A0A6P6SYN2_COFAR</name>
<dbReference type="Proteomes" id="UP001652660">
    <property type="component" value="Chromosome 6e"/>
</dbReference>
<comment type="subcellular location">
    <subcellularLocation>
        <location evidence="2">Nucleus</location>
    </subcellularLocation>
</comment>
<dbReference type="GO" id="GO:0030155">
    <property type="term" value="P:regulation of cell adhesion"/>
    <property type="evidence" value="ECO:0007669"/>
    <property type="project" value="TreeGrafter"/>
</dbReference>
<dbReference type="InterPro" id="IPR017907">
    <property type="entry name" value="Znf_RING_CS"/>
</dbReference>
<evidence type="ECO:0000259" key="13">
    <source>
        <dbReference type="PROSITE" id="PS50157"/>
    </source>
</evidence>
<keyword evidence="5" id="KW-0479">Metal-binding</keyword>
<dbReference type="PROSITE" id="PS00028">
    <property type="entry name" value="ZINC_FINGER_C2H2_1"/>
    <property type="match status" value="1"/>
</dbReference>
<dbReference type="PANTHER" id="PTHR13480">
    <property type="entry name" value="E3 UBIQUITIN-PROTEIN LIGASE HAKAI-RELATED"/>
    <property type="match status" value="1"/>
</dbReference>
<dbReference type="GeneID" id="113695919"/>
<proteinExistence type="inferred from homology"/>
<dbReference type="GO" id="GO:0008270">
    <property type="term" value="F:zinc ion binding"/>
    <property type="evidence" value="ECO:0007669"/>
    <property type="project" value="UniProtKB-KW"/>
</dbReference>
<evidence type="ECO:0000256" key="4">
    <source>
        <dbReference type="ARBA" id="ARBA00022679"/>
    </source>
</evidence>
<dbReference type="InterPro" id="IPR013083">
    <property type="entry name" value="Znf_RING/FYVE/PHD"/>
</dbReference>
<keyword evidence="4" id="KW-0808">Transferase</keyword>
<evidence type="ECO:0000256" key="7">
    <source>
        <dbReference type="ARBA" id="ARBA00022786"/>
    </source>
</evidence>
<dbReference type="PROSITE" id="PS50157">
    <property type="entry name" value="ZINC_FINGER_C2H2_2"/>
    <property type="match status" value="1"/>
</dbReference>
<dbReference type="GO" id="GO:0061630">
    <property type="term" value="F:ubiquitin protein ligase activity"/>
    <property type="evidence" value="ECO:0007669"/>
    <property type="project" value="UniProtKB-EC"/>
</dbReference>
<feature type="domain" description="C2H2-type" evidence="13">
    <location>
        <begin position="121"/>
        <end position="146"/>
    </location>
</feature>
<evidence type="ECO:0000256" key="8">
    <source>
        <dbReference type="ARBA" id="ARBA00022833"/>
    </source>
</evidence>
<dbReference type="PROSITE" id="PS00518">
    <property type="entry name" value="ZF_RING_1"/>
    <property type="match status" value="1"/>
</dbReference>
<reference evidence="15" key="2">
    <citation type="submission" date="2025-08" db="UniProtKB">
        <authorList>
            <consortium name="RefSeq"/>
        </authorList>
    </citation>
    <scope>IDENTIFICATION</scope>
    <source>
        <tissue evidence="15">Leaves</tissue>
    </source>
</reference>
<accession>A0A6P6SYN2</accession>
<dbReference type="PANTHER" id="PTHR13480:SF0">
    <property type="entry name" value="E3 UBIQUITIN-PROTEIN LIGASE HAKAI"/>
    <property type="match status" value="1"/>
</dbReference>
<keyword evidence="7" id="KW-0833">Ubl conjugation pathway</keyword>
<evidence type="ECO:0000256" key="6">
    <source>
        <dbReference type="ARBA" id="ARBA00022771"/>
    </source>
</evidence>
<evidence type="ECO:0000313" key="15">
    <source>
        <dbReference type="RefSeq" id="XP_027070927.1"/>
    </source>
</evidence>
<dbReference type="RefSeq" id="XP_027070927.1">
    <property type="nucleotide sequence ID" value="XM_027215126.2"/>
</dbReference>
<dbReference type="GO" id="GO:0016567">
    <property type="term" value="P:protein ubiquitination"/>
    <property type="evidence" value="ECO:0007669"/>
    <property type="project" value="InterPro"/>
</dbReference>
<evidence type="ECO:0000256" key="2">
    <source>
        <dbReference type="ARBA" id="ARBA00004123"/>
    </source>
</evidence>
<organism evidence="14 15">
    <name type="scientific">Coffea arabica</name>
    <name type="common">Arabian coffee</name>
    <dbReference type="NCBI Taxonomy" id="13443"/>
    <lineage>
        <taxon>Eukaryota</taxon>
        <taxon>Viridiplantae</taxon>
        <taxon>Streptophyta</taxon>
        <taxon>Embryophyta</taxon>
        <taxon>Tracheophyta</taxon>
        <taxon>Spermatophyta</taxon>
        <taxon>Magnoliopsida</taxon>
        <taxon>eudicotyledons</taxon>
        <taxon>Gunneridae</taxon>
        <taxon>Pentapetalae</taxon>
        <taxon>asterids</taxon>
        <taxon>lamiids</taxon>
        <taxon>Gentianales</taxon>
        <taxon>Rubiaceae</taxon>
        <taxon>Ixoroideae</taxon>
        <taxon>Gardenieae complex</taxon>
        <taxon>Bertiereae - Coffeeae clade</taxon>
        <taxon>Coffeeae</taxon>
        <taxon>Coffea</taxon>
    </lineage>
</organism>
<dbReference type="InterPro" id="IPR013087">
    <property type="entry name" value="Znf_C2H2_type"/>
</dbReference>
<evidence type="ECO:0000313" key="14">
    <source>
        <dbReference type="Proteomes" id="UP001652660"/>
    </source>
</evidence>
<gene>
    <name evidence="15" type="primary">LOC113695919</name>
</gene>
<dbReference type="InterPro" id="IPR040380">
    <property type="entry name" value="HAKAI-like_RING-HC"/>
</dbReference>
<feature type="compositionally biased region" description="Pro residues" evidence="12">
    <location>
        <begin position="450"/>
        <end position="462"/>
    </location>
</feature>
<comment type="catalytic activity">
    <reaction evidence="1">
        <text>S-ubiquitinyl-[E2 ubiquitin-conjugating enzyme]-L-cysteine + [acceptor protein]-L-lysine = [E2 ubiquitin-conjugating enzyme]-L-cysteine + N(6)-ubiquitinyl-[acceptor protein]-L-lysine.</text>
        <dbReference type="EC" id="2.3.2.27"/>
    </reaction>
</comment>
<dbReference type="Gene3D" id="3.30.40.10">
    <property type="entry name" value="Zinc/RING finger domain, C3HC4 (zinc finger)"/>
    <property type="match status" value="1"/>
</dbReference>
<evidence type="ECO:0000256" key="12">
    <source>
        <dbReference type="SAM" id="MobiDB-lite"/>
    </source>
</evidence>
<dbReference type="CDD" id="cd16508">
    <property type="entry name" value="RING-HC_HAKAI-like"/>
    <property type="match status" value="1"/>
</dbReference>
<comment type="similarity">
    <text evidence="10">Belongs to the Hakai family.</text>
</comment>
<evidence type="ECO:0000256" key="1">
    <source>
        <dbReference type="ARBA" id="ARBA00000900"/>
    </source>
</evidence>
<feature type="region of interest" description="Disordered" evidence="12">
    <location>
        <begin position="419"/>
        <end position="499"/>
    </location>
</feature>
<dbReference type="AlphaFoldDB" id="A0A6P6SYN2"/>
<evidence type="ECO:0000256" key="9">
    <source>
        <dbReference type="ARBA" id="ARBA00023242"/>
    </source>
</evidence>
<dbReference type="GO" id="GO:0005634">
    <property type="term" value="C:nucleus"/>
    <property type="evidence" value="ECO:0007669"/>
    <property type="project" value="UniProtKB-SubCell"/>
</dbReference>
<evidence type="ECO:0000256" key="3">
    <source>
        <dbReference type="ARBA" id="ARBA00012483"/>
    </source>
</evidence>
<reference evidence="14" key="1">
    <citation type="journal article" date="2025" name="Foods">
        <title>Unveiling the Microbial Signatures of Arabica Coffee Cherries: Insights into Ripeness Specific Diversity, Functional Traits, and Implications for Quality and Safety.</title>
        <authorList>
            <consortium name="RefSeq"/>
            <person name="Tenea G.N."/>
            <person name="Cifuentes V."/>
            <person name="Reyes P."/>
            <person name="Cevallos-Vallejos M."/>
        </authorList>
    </citation>
    <scope>NUCLEOTIDE SEQUENCE [LARGE SCALE GENOMIC DNA]</scope>
</reference>
<dbReference type="EC" id="2.3.2.27" evidence="3"/>
<keyword evidence="8" id="KW-0862">Zinc</keyword>
<protein>
    <recommendedName>
        <fullName evidence="3">RING-type E3 ubiquitin transferase</fullName>
        <ecNumber evidence="3">2.3.2.27</ecNumber>
    </recommendedName>
</protein>